<dbReference type="Proteomes" id="UP000306602">
    <property type="component" value="Unassembled WGS sequence"/>
</dbReference>
<dbReference type="InterPro" id="IPR011495">
    <property type="entry name" value="Sig_transdc_His_kin_sub2_dim/P"/>
</dbReference>
<keyword evidence="1" id="KW-0472">Membrane</keyword>
<dbReference type="OrthoDB" id="9767435at2"/>
<comment type="caution">
    <text evidence="3">The sequence shown here is derived from an EMBL/GenBank/DDBJ whole genome shotgun (WGS) entry which is preliminary data.</text>
</comment>
<sequence length="507" mass="54800">MGFSMRGSGWSLHARFLSVFALALLPIVAVAWYASYYLTENNVTAQQVETLEPVIVGTQELVGQLRTAETLMDMLAAVDRNGLDCDVALSAVRTTRLVTNLAGVFDPDGTPICADADFAPDVSRSLASIPSEDPEIMGGLVMVRESGDRLLALSLSLPGLDLPEYTTEISLIGRDDAIVTLLGEPQTLTDPALARGDPEQPATIRRFNAASIASMPVGIDDINLFAVLDDDYVGPTKLGLIAQSAIMPLGFFIACLGLASILLKSFALRDINSLRQEMAEFAADRRVASEGGIAPSLTSDTSMMRSDFRILAQQLLEEEQIGLARLAHSETLQREVFHRVSNNFQIILSTIRLIAREGSVIEKTDEISQRVQMLSLVHHALHDIDGTSLHSFHEAVPKLLDGVRSAGMLIGAPIETDLAPVHHSVARVYALLHLTIEALYRLDRMGATEVQMVATEDALTITADCGDVPPNRLSDALVKTFARDLKGAAGWQGNVFVASFPEPSEDD</sequence>
<evidence type="ECO:0000313" key="4">
    <source>
        <dbReference type="Proteomes" id="UP000306602"/>
    </source>
</evidence>
<evidence type="ECO:0000313" key="3">
    <source>
        <dbReference type="EMBL" id="THH38138.1"/>
    </source>
</evidence>
<protein>
    <recommendedName>
        <fullName evidence="2">Signal transduction histidine kinase subgroup 2 dimerisation and phosphoacceptor domain-containing protein</fullName>
    </recommendedName>
</protein>
<feature type="domain" description="Signal transduction histidine kinase subgroup 2 dimerisation and phosphoacceptor" evidence="2">
    <location>
        <begin position="335"/>
        <end position="403"/>
    </location>
</feature>
<keyword evidence="1" id="KW-1133">Transmembrane helix</keyword>
<dbReference type="EMBL" id="SRKY01000001">
    <property type="protein sequence ID" value="THH38138.1"/>
    <property type="molecule type" value="Genomic_DNA"/>
</dbReference>
<keyword evidence="1" id="KW-0812">Transmembrane</keyword>
<dbReference type="Pfam" id="PF07568">
    <property type="entry name" value="HisKA_2"/>
    <property type="match status" value="1"/>
</dbReference>
<gene>
    <name evidence="3" type="ORF">E4Z66_00750</name>
</gene>
<proteinExistence type="predicted"/>
<dbReference type="AlphaFoldDB" id="A0A4S4NIT8"/>
<accession>A0A4S4NIT8</accession>
<feature type="transmembrane region" description="Helical" evidence="1">
    <location>
        <begin position="12"/>
        <end position="34"/>
    </location>
</feature>
<name>A0A4S4NIT8_9RHOB</name>
<evidence type="ECO:0000259" key="2">
    <source>
        <dbReference type="Pfam" id="PF07568"/>
    </source>
</evidence>
<evidence type="ECO:0000256" key="1">
    <source>
        <dbReference type="SAM" id="Phobius"/>
    </source>
</evidence>
<keyword evidence="4" id="KW-1185">Reference proteome</keyword>
<organism evidence="3 4">
    <name type="scientific">Aliishimia ponticola</name>
    <dbReference type="NCBI Taxonomy" id="2499833"/>
    <lineage>
        <taxon>Bacteria</taxon>
        <taxon>Pseudomonadati</taxon>
        <taxon>Pseudomonadota</taxon>
        <taxon>Alphaproteobacteria</taxon>
        <taxon>Rhodobacterales</taxon>
        <taxon>Paracoccaceae</taxon>
        <taxon>Aliishimia</taxon>
    </lineage>
</organism>
<feature type="transmembrane region" description="Helical" evidence="1">
    <location>
        <begin position="245"/>
        <end position="268"/>
    </location>
</feature>
<reference evidence="3 4" key="1">
    <citation type="submission" date="2019-04" db="EMBL/GenBank/DDBJ databases">
        <title>Shimia ponticola sp. nov., isolated from seawater.</title>
        <authorList>
            <person name="Kim Y.-O."/>
            <person name="Yoon J.-H."/>
        </authorList>
    </citation>
    <scope>NUCLEOTIDE SEQUENCE [LARGE SCALE GENOMIC DNA]</scope>
    <source>
        <strain evidence="3 4">MYP11</strain>
    </source>
</reference>